<dbReference type="Pfam" id="PF07963">
    <property type="entry name" value="N_methyl"/>
    <property type="match status" value="1"/>
</dbReference>
<dbReference type="NCBIfam" id="TIGR02532">
    <property type="entry name" value="IV_pilin_GFxxxE"/>
    <property type="match status" value="1"/>
</dbReference>
<accession>A0ABS5ZNN8</accession>
<keyword evidence="1" id="KW-0472">Membrane</keyword>
<reference evidence="2 3" key="1">
    <citation type="journal article" date="2021" name="ISME J.">
        <title>Genomic evolution of the class Acidithiobacillia: deep-branching Proteobacteria living in extreme acidic conditions.</title>
        <authorList>
            <person name="Moya-Beltran A."/>
            <person name="Beard S."/>
            <person name="Rojas-Villalobos C."/>
            <person name="Issotta F."/>
            <person name="Gallardo Y."/>
            <person name="Ulloa R."/>
            <person name="Giaveno A."/>
            <person name="Degli Esposti M."/>
            <person name="Johnson D.B."/>
            <person name="Quatrini R."/>
        </authorList>
    </citation>
    <scope>NUCLEOTIDE SEQUENCE [LARGE SCALE GENOMIC DNA]</scope>
    <source>
        <strain evidence="2 3">ATCC 19703</strain>
    </source>
</reference>
<keyword evidence="1" id="KW-0812">Transmembrane</keyword>
<gene>
    <name evidence="2" type="ORF">HJG40_05560</name>
</gene>
<dbReference type="InterPro" id="IPR012902">
    <property type="entry name" value="N_methyl_site"/>
</dbReference>
<dbReference type="PROSITE" id="PS00409">
    <property type="entry name" value="PROKAR_NTER_METHYL"/>
    <property type="match status" value="1"/>
</dbReference>
<keyword evidence="1" id="KW-1133">Transmembrane helix</keyword>
<comment type="caution">
    <text evidence="2">The sequence shown here is derived from an EMBL/GenBank/DDBJ whole genome shotgun (WGS) entry which is preliminary data.</text>
</comment>
<name>A0ABS5ZNN8_9PROT</name>
<dbReference type="SUPFAM" id="SSF54523">
    <property type="entry name" value="Pili subunits"/>
    <property type="match status" value="1"/>
</dbReference>
<evidence type="ECO:0000313" key="2">
    <source>
        <dbReference type="EMBL" id="MBU2738266.1"/>
    </source>
</evidence>
<keyword evidence="3" id="KW-1185">Reference proteome</keyword>
<organism evidence="2 3">
    <name type="scientific">Acidithiobacillus concretivorus</name>
    <dbReference type="NCBI Taxonomy" id="3063952"/>
    <lineage>
        <taxon>Bacteria</taxon>
        <taxon>Pseudomonadati</taxon>
        <taxon>Pseudomonadota</taxon>
        <taxon>Acidithiobacillia</taxon>
        <taxon>Acidithiobacillales</taxon>
        <taxon>Acidithiobacillaceae</taxon>
        <taxon>Acidithiobacillus</taxon>
    </lineage>
</organism>
<evidence type="ECO:0000313" key="3">
    <source>
        <dbReference type="Proteomes" id="UP001197028"/>
    </source>
</evidence>
<dbReference type="Proteomes" id="UP001197028">
    <property type="component" value="Unassembled WGS sequence"/>
</dbReference>
<sequence>MGGKHWVQPPHQRGMTLVELVVLLAIIGILASIAIPFYGYQVSQAKQGTALANSKAAIAQLYVTALTDEGANLTVTPSAGKSATTLTISALGSDRYYQTYHLPSGNTLYLNNQVLSCLSLNPKGIPVTTPACSILPQTVNTVPPLNWSIRNATGETVSFE</sequence>
<protein>
    <submittedName>
        <fullName evidence="2">Type II secretion system protein</fullName>
    </submittedName>
</protein>
<feature type="transmembrane region" description="Helical" evidence="1">
    <location>
        <begin position="20"/>
        <end position="40"/>
    </location>
</feature>
<dbReference type="Gene3D" id="3.30.700.10">
    <property type="entry name" value="Glycoprotein, Type 4 Pilin"/>
    <property type="match status" value="1"/>
</dbReference>
<dbReference type="RefSeq" id="WP_215863263.1">
    <property type="nucleotide sequence ID" value="NZ_JABELD010000037.1"/>
</dbReference>
<dbReference type="InterPro" id="IPR045584">
    <property type="entry name" value="Pilin-like"/>
</dbReference>
<dbReference type="EMBL" id="JABELD010000037">
    <property type="protein sequence ID" value="MBU2738266.1"/>
    <property type="molecule type" value="Genomic_DNA"/>
</dbReference>
<proteinExistence type="predicted"/>
<evidence type="ECO:0000256" key="1">
    <source>
        <dbReference type="SAM" id="Phobius"/>
    </source>
</evidence>